<dbReference type="STRING" id="419479.SAMN04488563_1794"/>
<gene>
    <name evidence="5" type="ORF">SAMN04488563_1794</name>
</gene>
<dbReference type="InterPro" id="IPR037171">
    <property type="entry name" value="NagB/RpiA_transferase-like"/>
</dbReference>
<dbReference type="SUPFAM" id="SSF46785">
    <property type="entry name" value="Winged helix' DNA-binding domain"/>
    <property type="match status" value="1"/>
</dbReference>
<keyword evidence="3" id="KW-0804">Transcription</keyword>
<accession>A0A1H2IL08</accession>
<organism evidence="5 6">
    <name type="scientific">Jiangella alkaliphila</name>
    <dbReference type="NCBI Taxonomy" id="419479"/>
    <lineage>
        <taxon>Bacteria</taxon>
        <taxon>Bacillati</taxon>
        <taxon>Actinomycetota</taxon>
        <taxon>Actinomycetes</taxon>
        <taxon>Jiangellales</taxon>
        <taxon>Jiangellaceae</taxon>
        <taxon>Jiangella</taxon>
    </lineage>
</organism>
<dbReference type="SUPFAM" id="SSF100950">
    <property type="entry name" value="NagB/RpiA/CoA transferase-like"/>
    <property type="match status" value="1"/>
</dbReference>
<sequence length="278" mass="29340">MTEQPAGEAGADLDGQAPDRARRWRQMLDLLAERGRLSVTETASALSVSEATVRRDFTELARQQLVTRTHGGVLATAVAYDLPARYRASSGSDPKERIAALAADLVEPGMVVGFNGGTTTSATARRLAARIEHGTHSGEHALTVVTNALNIATEMVLRPHIRTVSLGGVARPQSYEMTGPLATLVLNELWLDVLILGIDGLTADGGASCRHVGEAGINALMVQRASRVVVVGTGDKIGRRAFARICDVDQVGVLVTDPSAPEDELAALRTAGVEVHLV</sequence>
<dbReference type="GO" id="GO:0003700">
    <property type="term" value="F:DNA-binding transcription factor activity"/>
    <property type="evidence" value="ECO:0007669"/>
    <property type="project" value="InterPro"/>
</dbReference>
<feature type="domain" description="HTH deoR-type" evidence="4">
    <location>
        <begin position="20"/>
        <end position="75"/>
    </location>
</feature>
<dbReference type="AlphaFoldDB" id="A0A1H2IL08"/>
<dbReference type="EMBL" id="LT629791">
    <property type="protein sequence ID" value="SDU44538.1"/>
    <property type="molecule type" value="Genomic_DNA"/>
</dbReference>
<dbReference type="InterPro" id="IPR050313">
    <property type="entry name" value="Carb_Metab_HTH_regulators"/>
</dbReference>
<keyword evidence="1" id="KW-0805">Transcription regulation</keyword>
<dbReference type="InterPro" id="IPR014036">
    <property type="entry name" value="DeoR-like_C"/>
</dbReference>
<evidence type="ECO:0000259" key="4">
    <source>
        <dbReference type="PROSITE" id="PS51000"/>
    </source>
</evidence>
<evidence type="ECO:0000313" key="6">
    <source>
        <dbReference type="Proteomes" id="UP000182977"/>
    </source>
</evidence>
<dbReference type="PANTHER" id="PTHR30363:SF44">
    <property type="entry name" value="AGA OPERON TRANSCRIPTIONAL REPRESSOR-RELATED"/>
    <property type="match status" value="1"/>
</dbReference>
<dbReference type="Gene3D" id="3.40.50.1360">
    <property type="match status" value="1"/>
</dbReference>
<dbReference type="RefSeq" id="WP_231948784.1">
    <property type="nucleotide sequence ID" value="NZ_LBMC01000051.1"/>
</dbReference>
<proteinExistence type="predicted"/>
<dbReference type="PROSITE" id="PS51000">
    <property type="entry name" value="HTH_DEOR_2"/>
    <property type="match status" value="1"/>
</dbReference>
<dbReference type="PROSITE" id="PS00894">
    <property type="entry name" value="HTH_DEOR_1"/>
    <property type="match status" value="1"/>
</dbReference>
<dbReference type="GO" id="GO:0003677">
    <property type="term" value="F:DNA binding"/>
    <property type="evidence" value="ECO:0007669"/>
    <property type="project" value="UniProtKB-KW"/>
</dbReference>
<dbReference type="Pfam" id="PF08220">
    <property type="entry name" value="HTH_DeoR"/>
    <property type="match status" value="1"/>
</dbReference>
<dbReference type="SMART" id="SM01134">
    <property type="entry name" value="DeoRC"/>
    <property type="match status" value="1"/>
</dbReference>
<keyword evidence="6" id="KW-1185">Reference proteome</keyword>
<evidence type="ECO:0000256" key="1">
    <source>
        <dbReference type="ARBA" id="ARBA00023015"/>
    </source>
</evidence>
<dbReference type="Pfam" id="PF00455">
    <property type="entry name" value="DeoRC"/>
    <property type="match status" value="1"/>
</dbReference>
<dbReference type="PANTHER" id="PTHR30363">
    <property type="entry name" value="HTH-TYPE TRANSCRIPTIONAL REGULATOR SRLR-RELATED"/>
    <property type="match status" value="1"/>
</dbReference>
<dbReference type="Proteomes" id="UP000182977">
    <property type="component" value="Chromosome I"/>
</dbReference>
<dbReference type="InterPro" id="IPR018356">
    <property type="entry name" value="Tscrpt_reg_HTH_DeoR_CS"/>
</dbReference>
<dbReference type="InterPro" id="IPR036390">
    <property type="entry name" value="WH_DNA-bd_sf"/>
</dbReference>
<name>A0A1H2IL08_9ACTN</name>
<dbReference type="InterPro" id="IPR036388">
    <property type="entry name" value="WH-like_DNA-bd_sf"/>
</dbReference>
<evidence type="ECO:0000313" key="5">
    <source>
        <dbReference type="EMBL" id="SDU44538.1"/>
    </source>
</evidence>
<dbReference type="InterPro" id="IPR001034">
    <property type="entry name" value="DeoR_HTH"/>
</dbReference>
<dbReference type="SMART" id="SM00420">
    <property type="entry name" value="HTH_DEOR"/>
    <property type="match status" value="1"/>
</dbReference>
<dbReference type="PRINTS" id="PR00037">
    <property type="entry name" value="HTHLACR"/>
</dbReference>
<evidence type="ECO:0000256" key="2">
    <source>
        <dbReference type="ARBA" id="ARBA00023125"/>
    </source>
</evidence>
<protein>
    <submittedName>
        <fullName evidence="5">Transcriptional regulator, DeoR family</fullName>
    </submittedName>
</protein>
<keyword evidence="2" id="KW-0238">DNA-binding</keyword>
<dbReference type="Gene3D" id="1.10.10.10">
    <property type="entry name" value="Winged helix-like DNA-binding domain superfamily/Winged helix DNA-binding domain"/>
    <property type="match status" value="1"/>
</dbReference>
<reference evidence="6" key="1">
    <citation type="submission" date="2016-10" db="EMBL/GenBank/DDBJ databases">
        <authorList>
            <person name="Varghese N."/>
            <person name="Submissions S."/>
        </authorList>
    </citation>
    <scope>NUCLEOTIDE SEQUENCE [LARGE SCALE GENOMIC DNA]</scope>
    <source>
        <strain evidence="6">DSM 45079</strain>
    </source>
</reference>
<evidence type="ECO:0000256" key="3">
    <source>
        <dbReference type="ARBA" id="ARBA00023163"/>
    </source>
</evidence>